<sequence length="92" mass="10243">MIDTSSTVSIRSGLIFSEMDGDFIMLDVASGKYFHLDSIGSEIFRELGQPRSFADLCAVMNTRFESEPGQIKTDLLEFLNQMEAKGLVEVSK</sequence>
<dbReference type="InterPro" id="IPR041881">
    <property type="entry name" value="PqqD_sf"/>
</dbReference>
<proteinExistence type="predicted"/>
<accession>A0A2V3V7H8</accession>
<dbReference type="AlphaFoldDB" id="A0A2V3V7H8"/>
<dbReference type="Proteomes" id="UP000248014">
    <property type="component" value="Unassembled WGS sequence"/>
</dbReference>
<name>A0A2V3V7H8_9SPHN</name>
<dbReference type="EMBL" id="QJJM01000004">
    <property type="protein sequence ID" value="PXW77782.1"/>
    <property type="molecule type" value="Genomic_DNA"/>
</dbReference>
<organism evidence="1 2">
    <name type="scientific">Blastomonas natatoria</name>
    <dbReference type="NCBI Taxonomy" id="34015"/>
    <lineage>
        <taxon>Bacteria</taxon>
        <taxon>Pseudomonadati</taxon>
        <taxon>Pseudomonadota</taxon>
        <taxon>Alphaproteobacteria</taxon>
        <taxon>Sphingomonadales</taxon>
        <taxon>Sphingomonadaceae</taxon>
        <taxon>Blastomonas</taxon>
    </lineage>
</organism>
<keyword evidence="2" id="KW-1185">Reference proteome</keyword>
<dbReference type="Pfam" id="PF05402">
    <property type="entry name" value="PqqD"/>
    <property type="match status" value="1"/>
</dbReference>
<evidence type="ECO:0000313" key="2">
    <source>
        <dbReference type="Proteomes" id="UP000248014"/>
    </source>
</evidence>
<evidence type="ECO:0000313" key="1">
    <source>
        <dbReference type="EMBL" id="PXW77782.1"/>
    </source>
</evidence>
<gene>
    <name evidence="1" type="ORF">C7451_104278</name>
</gene>
<reference evidence="1 2" key="1">
    <citation type="submission" date="2018-05" db="EMBL/GenBank/DDBJ databases">
        <title>Genomic Encyclopedia of Type Strains, Phase IV (KMG-IV): sequencing the most valuable type-strain genomes for metagenomic binning, comparative biology and taxonomic classification.</title>
        <authorList>
            <person name="Goeker M."/>
        </authorList>
    </citation>
    <scope>NUCLEOTIDE SEQUENCE [LARGE SCALE GENOMIC DNA]</scope>
    <source>
        <strain evidence="1 2">DSM 3183</strain>
    </source>
</reference>
<dbReference type="Gene3D" id="1.10.10.1150">
    <property type="entry name" value="Coenzyme PQQ synthesis protein D (PqqD)"/>
    <property type="match status" value="1"/>
</dbReference>
<dbReference type="RefSeq" id="WP_167398462.1">
    <property type="nucleotide sequence ID" value="NZ_QJJM01000004.1"/>
</dbReference>
<comment type="caution">
    <text evidence="1">The sequence shown here is derived from an EMBL/GenBank/DDBJ whole genome shotgun (WGS) entry which is preliminary data.</text>
</comment>
<dbReference type="InterPro" id="IPR008792">
    <property type="entry name" value="PQQD"/>
</dbReference>
<protein>
    <submittedName>
        <fullName evidence="1">Coenzyme PQQ synthesis protein D (PqqD)</fullName>
    </submittedName>
</protein>